<dbReference type="Proteomes" id="UP000594262">
    <property type="component" value="Unplaced"/>
</dbReference>
<evidence type="ECO:0000313" key="3">
    <source>
        <dbReference type="Proteomes" id="UP000594262"/>
    </source>
</evidence>
<protein>
    <submittedName>
        <fullName evidence="2">Uncharacterized protein</fullName>
    </submittedName>
</protein>
<sequence length="233" mass="27228">VRSRSKMAESESQEASTQQLTQQLQNAISDLSTLKRDTQDALNQFKDHQKTSIEKFNKKLERKRKIDQVIFNKPGNEEQYKHAKQVLESMENVEEAITENRLEDAKKALEEERYWEIEENEQASVAGKIQKFAKFWESELDAPPFILDIVKTGYSLPFITTPPPAYSRNNKSSKREHIFTEKSIKELLKNNCIQEVDYIPHCVNPLSVAERNNKLRLVLDLRNVNKYIQVNKF</sequence>
<dbReference type="SUPFAM" id="SSF56672">
    <property type="entry name" value="DNA/RNA polymerases"/>
    <property type="match status" value="1"/>
</dbReference>
<proteinExistence type="predicted"/>
<dbReference type="EnsemblMetazoa" id="CLYHEMT005173.1">
    <property type="protein sequence ID" value="CLYHEMP005173.1"/>
    <property type="gene ID" value="CLYHEMG005173"/>
</dbReference>
<accession>A0A7M5V857</accession>
<feature type="compositionally biased region" description="Polar residues" evidence="1">
    <location>
        <begin position="13"/>
        <end position="23"/>
    </location>
</feature>
<evidence type="ECO:0000256" key="1">
    <source>
        <dbReference type="SAM" id="MobiDB-lite"/>
    </source>
</evidence>
<name>A0A7M5V857_9CNID</name>
<feature type="region of interest" description="Disordered" evidence="1">
    <location>
        <begin position="1"/>
        <end position="23"/>
    </location>
</feature>
<reference evidence="2" key="1">
    <citation type="submission" date="2021-01" db="UniProtKB">
        <authorList>
            <consortium name="EnsemblMetazoa"/>
        </authorList>
    </citation>
    <scope>IDENTIFICATION</scope>
</reference>
<dbReference type="Gene3D" id="3.10.10.10">
    <property type="entry name" value="HIV Type 1 Reverse Transcriptase, subunit A, domain 1"/>
    <property type="match status" value="1"/>
</dbReference>
<dbReference type="InterPro" id="IPR043502">
    <property type="entry name" value="DNA/RNA_pol_sf"/>
</dbReference>
<evidence type="ECO:0000313" key="2">
    <source>
        <dbReference type="EnsemblMetazoa" id="CLYHEMP005173.1"/>
    </source>
</evidence>
<dbReference type="AlphaFoldDB" id="A0A7M5V857"/>
<dbReference type="OrthoDB" id="5949962at2759"/>
<keyword evidence="3" id="KW-1185">Reference proteome</keyword>
<organism evidence="2 3">
    <name type="scientific">Clytia hemisphaerica</name>
    <dbReference type="NCBI Taxonomy" id="252671"/>
    <lineage>
        <taxon>Eukaryota</taxon>
        <taxon>Metazoa</taxon>
        <taxon>Cnidaria</taxon>
        <taxon>Hydrozoa</taxon>
        <taxon>Hydroidolina</taxon>
        <taxon>Leptothecata</taxon>
        <taxon>Obeliida</taxon>
        <taxon>Clytiidae</taxon>
        <taxon>Clytia</taxon>
    </lineage>
</organism>